<evidence type="ECO:0000256" key="4">
    <source>
        <dbReference type="SAM" id="Phobius"/>
    </source>
</evidence>
<evidence type="ECO:0000256" key="2">
    <source>
        <dbReference type="ARBA" id="ARBA00023239"/>
    </source>
</evidence>
<dbReference type="PRINTS" id="PR00449">
    <property type="entry name" value="RASTRNSFRMNG"/>
</dbReference>
<dbReference type="InterPro" id="IPR029045">
    <property type="entry name" value="ClpP/crotonase-like_dom_sf"/>
</dbReference>
<dbReference type="PROSITE" id="PS51420">
    <property type="entry name" value="RHO"/>
    <property type="match status" value="1"/>
</dbReference>
<dbReference type="Gene3D" id="3.40.50.300">
    <property type="entry name" value="P-loop containing nucleotide triphosphate hydrolases"/>
    <property type="match status" value="1"/>
</dbReference>
<dbReference type="SUPFAM" id="SSF52540">
    <property type="entry name" value="P-loop containing nucleoside triphosphate hydrolases"/>
    <property type="match status" value="1"/>
</dbReference>
<dbReference type="AlphaFoldDB" id="A0A7R9PZ83"/>
<dbReference type="NCBIfam" id="TIGR00231">
    <property type="entry name" value="small_GTP"/>
    <property type="match status" value="1"/>
</dbReference>
<dbReference type="PROSITE" id="PS51419">
    <property type="entry name" value="RAB"/>
    <property type="match status" value="1"/>
</dbReference>
<dbReference type="InterPro" id="IPR005225">
    <property type="entry name" value="Small_GTP-bd"/>
</dbReference>
<dbReference type="InterPro" id="IPR001753">
    <property type="entry name" value="Enoyl-CoA_hydra/iso"/>
</dbReference>
<dbReference type="InterPro" id="IPR027417">
    <property type="entry name" value="P-loop_NTPase"/>
</dbReference>
<dbReference type="PANTHER" id="PTHR11941:SF171">
    <property type="entry name" value="SD19268P"/>
    <property type="match status" value="1"/>
</dbReference>
<dbReference type="GO" id="GO:0003924">
    <property type="term" value="F:GTPase activity"/>
    <property type="evidence" value="ECO:0007669"/>
    <property type="project" value="InterPro"/>
</dbReference>
<evidence type="ECO:0008006" key="7">
    <source>
        <dbReference type="Google" id="ProtNLM"/>
    </source>
</evidence>
<keyword evidence="4" id="KW-1133">Transmembrane helix</keyword>
<dbReference type="CDD" id="cd06558">
    <property type="entry name" value="crotonase-like"/>
    <property type="match status" value="1"/>
</dbReference>
<dbReference type="InterPro" id="IPR001806">
    <property type="entry name" value="Small_GTPase"/>
</dbReference>
<gene>
    <name evidence="5" type="ORF">OSB1V03_LOCUS6186</name>
</gene>
<dbReference type="GO" id="GO:0005525">
    <property type="term" value="F:GTP binding"/>
    <property type="evidence" value="ECO:0007669"/>
    <property type="project" value="InterPro"/>
</dbReference>
<evidence type="ECO:0000313" key="6">
    <source>
        <dbReference type="Proteomes" id="UP000759131"/>
    </source>
</evidence>
<dbReference type="Gene3D" id="1.10.12.10">
    <property type="entry name" value="Lyase 2-enoyl-coa Hydratase, Chain A, domain 2"/>
    <property type="match status" value="1"/>
</dbReference>
<dbReference type="InterPro" id="IPR018376">
    <property type="entry name" value="Enoyl-CoA_hyd/isom_CS"/>
</dbReference>
<dbReference type="Proteomes" id="UP000759131">
    <property type="component" value="Unassembled WGS sequence"/>
</dbReference>
<dbReference type="SMART" id="SM00173">
    <property type="entry name" value="RAS"/>
    <property type="match status" value="1"/>
</dbReference>
<accession>A0A7R9PZ83</accession>
<dbReference type="EMBL" id="OC857869">
    <property type="protein sequence ID" value="CAD7625753.1"/>
    <property type="molecule type" value="Genomic_DNA"/>
</dbReference>
<dbReference type="GO" id="GO:0006635">
    <property type="term" value="P:fatty acid beta-oxidation"/>
    <property type="evidence" value="ECO:0007669"/>
    <property type="project" value="TreeGrafter"/>
</dbReference>
<dbReference type="InterPro" id="IPR014748">
    <property type="entry name" value="Enoyl-CoA_hydra_C"/>
</dbReference>
<dbReference type="FunFam" id="1.10.12.10:FF:000001">
    <property type="entry name" value="Probable enoyl-CoA hydratase, mitochondrial"/>
    <property type="match status" value="1"/>
</dbReference>
<organism evidence="5">
    <name type="scientific">Medioppia subpectinata</name>
    <dbReference type="NCBI Taxonomy" id="1979941"/>
    <lineage>
        <taxon>Eukaryota</taxon>
        <taxon>Metazoa</taxon>
        <taxon>Ecdysozoa</taxon>
        <taxon>Arthropoda</taxon>
        <taxon>Chelicerata</taxon>
        <taxon>Arachnida</taxon>
        <taxon>Acari</taxon>
        <taxon>Acariformes</taxon>
        <taxon>Sarcoptiformes</taxon>
        <taxon>Oribatida</taxon>
        <taxon>Brachypylina</taxon>
        <taxon>Oppioidea</taxon>
        <taxon>Oppiidae</taxon>
        <taxon>Medioppia</taxon>
    </lineage>
</organism>
<dbReference type="FunFam" id="3.40.50.300:FF:001447">
    <property type="entry name" value="Ras-related protein Rab-1B"/>
    <property type="match status" value="1"/>
</dbReference>
<evidence type="ECO:0000256" key="1">
    <source>
        <dbReference type="ARBA" id="ARBA00005254"/>
    </source>
</evidence>
<keyword evidence="2" id="KW-0456">Lyase</keyword>
<dbReference type="SMART" id="SM00174">
    <property type="entry name" value="RHO"/>
    <property type="match status" value="1"/>
</dbReference>
<sequence length="636" mass="69969">MMVVKRVLNALYSPKWLIATNTTTGALFLGAGDLIEQQLIERRLLLRAQHFDANRTLGMTFTGIYFGFCGHFWYKFLDKRFPSSARKHLLQKLSCEAAIGPPFGASVFFIVGQWEGKPVRQSLRELRANLALLCLSLFLRTRCPLAAAKRSVIGTSHASQRDDEVFTSKLSGIDAGVVVLSLNRPNGANSLSRGMARLLNESLYQLSKDEELRVLIIRSTVPGIFCAGADLKERATMPEKDIPPFVAKLRAIANAIHDFPFPTIAAIDGAAIGGGLEYALAADLRVTASNAKMGLVETKLAVIPGAGGTQRLSRLIPLHLAKELIFTGRLIDGHTAYQIGIANYSVEQNANGDAAYRRAVKLAEEMIQNGPVALKAAKVAINRGSEVDLQSGLAIEAAQHTLTVGTKDRIEGLASFKEKRSPKERASKGPKGAIRAALLRVEMSKAPNDPLTTFKLVVVGDGGVGKSALTIQFFQKMFVTDYDPTIEDSYLQHTEVDAEWCVLDVLDTAGQEEFSAMREQYMRKGRPAVLPSTVLIVCRFPGDGFLLVYSVTDKQSFENIRHFFTQILRVKDRDSYPMLLAANKVDLVHLRKVTEEQGREMAAQLKVPYIETSAKDPPLNVDAAFHEGFHLFDYCL</sequence>
<evidence type="ECO:0000313" key="5">
    <source>
        <dbReference type="EMBL" id="CAD7625753.1"/>
    </source>
</evidence>
<dbReference type="GO" id="GO:0004300">
    <property type="term" value="F:enoyl-CoA hydratase activity"/>
    <property type="evidence" value="ECO:0007669"/>
    <property type="project" value="UniProtKB-ARBA"/>
</dbReference>
<dbReference type="GO" id="GO:0005739">
    <property type="term" value="C:mitochondrion"/>
    <property type="evidence" value="ECO:0007669"/>
    <property type="project" value="TreeGrafter"/>
</dbReference>
<keyword evidence="6" id="KW-1185">Reference proteome</keyword>
<dbReference type="Pfam" id="PF00071">
    <property type="entry name" value="Ras"/>
    <property type="match status" value="1"/>
</dbReference>
<proteinExistence type="inferred from homology"/>
<dbReference type="SUPFAM" id="SSF52096">
    <property type="entry name" value="ClpP/crotonase"/>
    <property type="match status" value="1"/>
</dbReference>
<name>A0A7R9PZ83_9ACAR</name>
<dbReference type="Pfam" id="PF00378">
    <property type="entry name" value="ECH_1"/>
    <property type="match status" value="1"/>
</dbReference>
<keyword evidence="4" id="KW-0812">Transmembrane</keyword>
<protein>
    <recommendedName>
        <fullName evidence="7">Enoyl-CoA hydratase</fullName>
    </recommendedName>
</protein>
<dbReference type="PANTHER" id="PTHR11941">
    <property type="entry name" value="ENOYL-COA HYDRATASE-RELATED"/>
    <property type="match status" value="1"/>
</dbReference>
<dbReference type="SMART" id="SM00175">
    <property type="entry name" value="RAB"/>
    <property type="match status" value="1"/>
</dbReference>
<feature type="transmembrane region" description="Helical" evidence="4">
    <location>
        <begin position="56"/>
        <end position="74"/>
    </location>
</feature>
<reference evidence="5" key="1">
    <citation type="submission" date="2020-11" db="EMBL/GenBank/DDBJ databases">
        <authorList>
            <person name="Tran Van P."/>
        </authorList>
    </citation>
    <scope>NUCLEOTIDE SEQUENCE</scope>
</reference>
<dbReference type="PROSITE" id="PS51421">
    <property type="entry name" value="RAS"/>
    <property type="match status" value="1"/>
</dbReference>
<keyword evidence="4" id="KW-0472">Membrane</keyword>
<dbReference type="EMBL" id="CAJPIZ010003294">
    <property type="protein sequence ID" value="CAG2106183.1"/>
    <property type="molecule type" value="Genomic_DNA"/>
</dbReference>
<evidence type="ECO:0000256" key="3">
    <source>
        <dbReference type="RuleBase" id="RU003707"/>
    </source>
</evidence>
<dbReference type="OrthoDB" id="410701at2759"/>
<dbReference type="FunFam" id="3.90.226.10:FF:000009">
    <property type="entry name" value="Carnitinyl-CoA dehydratase"/>
    <property type="match status" value="1"/>
</dbReference>
<dbReference type="Gene3D" id="3.90.226.10">
    <property type="entry name" value="2-enoyl-CoA Hydratase, Chain A, domain 1"/>
    <property type="match status" value="1"/>
</dbReference>
<dbReference type="PROSITE" id="PS00166">
    <property type="entry name" value="ENOYL_COA_HYDRATASE"/>
    <property type="match status" value="1"/>
</dbReference>
<comment type="similarity">
    <text evidence="1 3">Belongs to the enoyl-CoA hydratase/isomerase family.</text>
</comment>